<protein>
    <submittedName>
        <fullName evidence="2">Uncharacterized protein</fullName>
    </submittedName>
</protein>
<proteinExistence type="predicted"/>
<feature type="region of interest" description="Disordered" evidence="1">
    <location>
        <begin position="68"/>
        <end position="120"/>
    </location>
</feature>
<feature type="compositionally biased region" description="Basic and acidic residues" evidence="1">
    <location>
        <begin position="77"/>
        <end position="96"/>
    </location>
</feature>
<reference evidence="2 3" key="1">
    <citation type="submission" date="2020-12" db="EMBL/GenBank/DDBJ databases">
        <title>A novel species.</title>
        <authorList>
            <person name="Li K."/>
        </authorList>
    </citation>
    <scope>NUCLEOTIDE SEQUENCE [LARGE SCALE GENOMIC DNA]</scope>
    <source>
        <strain evidence="2 3">ZYC-3</strain>
        <plasmid evidence="2 3">unnamed1</plasmid>
    </source>
</reference>
<dbReference type="Proteomes" id="UP000595636">
    <property type="component" value="Plasmid unnamed1"/>
</dbReference>
<organism evidence="2 3">
    <name type="scientific">Streptomyces liliifuscus</name>
    <dbReference type="NCBI Taxonomy" id="2797636"/>
    <lineage>
        <taxon>Bacteria</taxon>
        <taxon>Bacillati</taxon>
        <taxon>Actinomycetota</taxon>
        <taxon>Actinomycetes</taxon>
        <taxon>Kitasatosporales</taxon>
        <taxon>Streptomycetaceae</taxon>
        <taxon>Streptomyces</taxon>
    </lineage>
</organism>
<evidence type="ECO:0000313" key="3">
    <source>
        <dbReference type="Proteomes" id="UP000595636"/>
    </source>
</evidence>
<dbReference type="KEGG" id="slf:JEQ17_49430"/>
<evidence type="ECO:0000313" key="2">
    <source>
        <dbReference type="EMBL" id="QQM47577.1"/>
    </source>
</evidence>
<dbReference type="AlphaFoldDB" id="A0A7T7RI83"/>
<accession>A0A7T7RI83</accession>
<keyword evidence="2" id="KW-0614">Plasmid</keyword>
<geneLocation type="plasmid" evidence="2 3">
    <name>unnamed1</name>
</geneLocation>
<keyword evidence="3" id="KW-1185">Reference proteome</keyword>
<sequence length="120" mass="13041">MNRQSFGPPSTRAEERAWRAAGLLVDVAGRVLPATAPPCGFCDGEDIGDTCPASLTCPTCKATPRQRCCRPSGHTAEQWHRSRVRAADLEDQRREEDGDTTLPARWGDTPPAPTPSRGTR</sequence>
<evidence type="ECO:0000256" key="1">
    <source>
        <dbReference type="SAM" id="MobiDB-lite"/>
    </source>
</evidence>
<gene>
    <name evidence="2" type="ORF">JEQ17_49430</name>
</gene>
<dbReference type="EMBL" id="CP066832">
    <property type="protein sequence ID" value="QQM47577.1"/>
    <property type="molecule type" value="Genomic_DNA"/>
</dbReference>
<dbReference type="RefSeq" id="WP_024126676.1">
    <property type="nucleotide sequence ID" value="NZ_CP066832.1"/>
</dbReference>
<name>A0A7T7RI83_9ACTN</name>